<comment type="caution">
    <text evidence="2">The sequence shown here is derived from an EMBL/GenBank/DDBJ whole genome shotgun (WGS) entry which is preliminary data.</text>
</comment>
<protein>
    <submittedName>
        <fullName evidence="2">Thiopeptide-type bacteriocin biosynthesis protein</fullName>
    </submittedName>
</protein>
<evidence type="ECO:0000259" key="1">
    <source>
        <dbReference type="Pfam" id="PF14028"/>
    </source>
</evidence>
<dbReference type="InterPro" id="IPR023809">
    <property type="entry name" value="Thiopep_bacteriocin_synth_dom"/>
</dbReference>
<sequence>MRNFEGKTAYIPGSEWLYFKIHSGPKFQEEFLMEHLSDRIINYKKRGMIDKFFFVRYSDEYGPHLRLRFKISNSGHLLNIIEDISKTTDYFLSNGLINRMSIDTYFPELDRYGSNSMQFAETIFSVNSFYMLYLFGKTRDYNDIWLSSVKIADSLLTQFEMSLQDKHVFYEKCFKAFALEANYRKLPNELKLKFRNNRNLIEMIFSEHAEIDCFQKELAIEESNAVQEILKLKTDGCLEIGIEDLLMSLIHMHNNRVFRTNPRLHELVIYYMMSNYYKSNDVREKQKMRNK</sequence>
<dbReference type="NCBIfam" id="TIGR03891">
    <property type="entry name" value="thiopep_ocin"/>
    <property type="match status" value="1"/>
</dbReference>
<dbReference type="Pfam" id="PF14028">
    <property type="entry name" value="Lant_dehydr_C"/>
    <property type="match status" value="1"/>
</dbReference>
<gene>
    <name evidence="2" type="ORF">LQ567_16725</name>
</gene>
<name>A0ABS8PTM0_9BACT</name>
<reference evidence="2 3" key="1">
    <citation type="submission" date="2021-11" db="EMBL/GenBank/DDBJ databases">
        <title>Genomic of Niabella pedocola.</title>
        <authorList>
            <person name="Wu T."/>
        </authorList>
    </citation>
    <scope>NUCLEOTIDE SEQUENCE [LARGE SCALE GENOMIC DNA]</scope>
    <source>
        <strain evidence="2 3">JCM 31011</strain>
    </source>
</reference>
<feature type="domain" description="Thiopeptide-type bacteriocin biosynthesis" evidence="1">
    <location>
        <begin position="16"/>
        <end position="277"/>
    </location>
</feature>
<dbReference type="Proteomes" id="UP001199816">
    <property type="component" value="Unassembled WGS sequence"/>
</dbReference>
<organism evidence="2 3">
    <name type="scientific">Niabella pedocola</name>
    <dbReference type="NCBI Taxonomy" id="1752077"/>
    <lineage>
        <taxon>Bacteria</taxon>
        <taxon>Pseudomonadati</taxon>
        <taxon>Bacteroidota</taxon>
        <taxon>Chitinophagia</taxon>
        <taxon>Chitinophagales</taxon>
        <taxon>Chitinophagaceae</taxon>
        <taxon>Niabella</taxon>
    </lineage>
</organism>
<dbReference type="RefSeq" id="WP_231007327.1">
    <property type="nucleotide sequence ID" value="NZ_JAJNEC010000005.1"/>
</dbReference>
<keyword evidence="3" id="KW-1185">Reference proteome</keyword>
<dbReference type="EMBL" id="JAJNEC010000005">
    <property type="protein sequence ID" value="MCD2424426.1"/>
    <property type="molecule type" value="Genomic_DNA"/>
</dbReference>
<evidence type="ECO:0000313" key="2">
    <source>
        <dbReference type="EMBL" id="MCD2424426.1"/>
    </source>
</evidence>
<proteinExistence type="predicted"/>
<evidence type="ECO:0000313" key="3">
    <source>
        <dbReference type="Proteomes" id="UP001199816"/>
    </source>
</evidence>
<accession>A0ABS8PTM0</accession>